<accession>A0AAN6PES0</accession>
<feature type="compositionally biased region" description="Acidic residues" evidence="1">
    <location>
        <begin position="68"/>
        <end position="83"/>
    </location>
</feature>
<sequence length="577" mass="65618">MDIRDDPSTTTTTDYDSGDSVDIDYVYEGQKGAERKSTKGRSPKRKRSPRPKPRGLPKCTCGAGRPDDEAEITVFEEDTDTEEERGHRRRSTKPRPSGSGGASGCDAKDHHKRKATESRTRRAQTPYIEDYPDDAPRPAILLREHKILRRSSTSDAKRVRDLEVRSLSSGSRGRSPSGKRLPPRPPRRPSKESSKHAGHRKRRPNLHGAHDNKQSGSDTRDFQSHSGEPGPNTRRLRHGSGTEPVSTVSRSSAWNENPQPKYSSSWPLHAGSHLRQRRLERRDHDYDSEEESDDHHLNNDNDYDEHHRLRHTQAPSFRERESEVEREREREPPHREGPPPEREREPRRAPSRHRPRNIANHASMATMDHGYRSAATSMCEVWRGEAGDWESPYVSASDADLESDIEEPIRLLRMEDLPPRRSSPRLLPPRGERRDFGFQATNRPPPPSHHPLKYTEEPFLGPVPGIYRHQTWANPTRKGFLLDEPLALTMEPDAMTDDEDNVHGLQPLSRASPWLRPGPPRGWTQPLPPRSRAASPAFSARRTREFLSPKPTRAARFDFGAWGCDRASRSSLALGLL</sequence>
<feature type="compositionally biased region" description="Basic residues" evidence="1">
    <location>
        <begin position="196"/>
        <end position="205"/>
    </location>
</feature>
<gene>
    <name evidence="2" type="ORF">C8A01DRAFT_46977</name>
</gene>
<dbReference type="Proteomes" id="UP001303115">
    <property type="component" value="Unassembled WGS sequence"/>
</dbReference>
<feature type="compositionally biased region" description="Basic and acidic residues" evidence="1">
    <location>
        <begin position="293"/>
        <end position="307"/>
    </location>
</feature>
<feature type="compositionally biased region" description="Basic and acidic residues" evidence="1">
    <location>
        <begin position="317"/>
        <end position="348"/>
    </location>
</feature>
<evidence type="ECO:0000313" key="2">
    <source>
        <dbReference type="EMBL" id="KAK4039566.1"/>
    </source>
</evidence>
<feature type="region of interest" description="Disordered" evidence="1">
    <location>
        <begin position="413"/>
        <end position="454"/>
    </location>
</feature>
<feature type="compositionally biased region" description="Low complexity" evidence="1">
    <location>
        <begin position="165"/>
        <end position="180"/>
    </location>
</feature>
<reference evidence="3" key="1">
    <citation type="journal article" date="2023" name="Mol. Phylogenet. Evol.">
        <title>Genome-scale phylogeny and comparative genomics of the fungal order Sordariales.</title>
        <authorList>
            <person name="Hensen N."/>
            <person name="Bonometti L."/>
            <person name="Westerberg I."/>
            <person name="Brannstrom I.O."/>
            <person name="Guillou S."/>
            <person name="Cros-Aarteil S."/>
            <person name="Calhoun S."/>
            <person name="Haridas S."/>
            <person name="Kuo A."/>
            <person name="Mondo S."/>
            <person name="Pangilinan J."/>
            <person name="Riley R."/>
            <person name="LaButti K."/>
            <person name="Andreopoulos B."/>
            <person name="Lipzen A."/>
            <person name="Chen C."/>
            <person name="Yan M."/>
            <person name="Daum C."/>
            <person name="Ng V."/>
            <person name="Clum A."/>
            <person name="Steindorff A."/>
            <person name="Ohm R.A."/>
            <person name="Martin F."/>
            <person name="Silar P."/>
            <person name="Natvig D.O."/>
            <person name="Lalanne C."/>
            <person name="Gautier V."/>
            <person name="Ament-Velasquez S.L."/>
            <person name="Kruys A."/>
            <person name="Hutchinson M.I."/>
            <person name="Powell A.J."/>
            <person name="Barry K."/>
            <person name="Miller A.N."/>
            <person name="Grigoriev I.V."/>
            <person name="Debuchy R."/>
            <person name="Gladieux P."/>
            <person name="Hiltunen Thoren M."/>
            <person name="Johannesson H."/>
        </authorList>
    </citation>
    <scope>NUCLEOTIDE SEQUENCE [LARGE SCALE GENOMIC DNA]</scope>
    <source>
        <strain evidence="3">CBS 284.82</strain>
    </source>
</reference>
<evidence type="ECO:0000313" key="3">
    <source>
        <dbReference type="Proteomes" id="UP001303115"/>
    </source>
</evidence>
<feature type="region of interest" description="Disordered" evidence="1">
    <location>
        <begin position="509"/>
        <end position="545"/>
    </location>
</feature>
<keyword evidence="3" id="KW-1185">Reference proteome</keyword>
<protein>
    <submittedName>
        <fullName evidence="2">Uncharacterized protein</fullName>
    </submittedName>
</protein>
<feature type="compositionally biased region" description="Basic residues" evidence="1">
    <location>
        <begin position="38"/>
        <end position="55"/>
    </location>
</feature>
<feature type="compositionally biased region" description="Basic and acidic residues" evidence="1">
    <location>
        <begin position="208"/>
        <end position="223"/>
    </location>
</feature>
<evidence type="ECO:0000256" key="1">
    <source>
        <dbReference type="SAM" id="MobiDB-lite"/>
    </source>
</evidence>
<organism evidence="2 3">
    <name type="scientific">Parachaetomium inaequale</name>
    <dbReference type="NCBI Taxonomy" id="2588326"/>
    <lineage>
        <taxon>Eukaryota</taxon>
        <taxon>Fungi</taxon>
        <taxon>Dikarya</taxon>
        <taxon>Ascomycota</taxon>
        <taxon>Pezizomycotina</taxon>
        <taxon>Sordariomycetes</taxon>
        <taxon>Sordariomycetidae</taxon>
        <taxon>Sordariales</taxon>
        <taxon>Chaetomiaceae</taxon>
        <taxon>Parachaetomium</taxon>
    </lineage>
</organism>
<dbReference type="EMBL" id="MU854397">
    <property type="protein sequence ID" value="KAK4039566.1"/>
    <property type="molecule type" value="Genomic_DNA"/>
</dbReference>
<feature type="compositionally biased region" description="Polar residues" evidence="1">
    <location>
        <begin position="243"/>
        <end position="266"/>
    </location>
</feature>
<proteinExistence type="predicted"/>
<feature type="compositionally biased region" description="Basic and acidic residues" evidence="1">
    <location>
        <begin position="155"/>
        <end position="164"/>
    </location>
</feature>
<name>A0AAN6PES0_9PEZI</name>
<dbReference type="AlphaFoldDB" id="A0AAN6PES0"/>
<comment type="caution">
    <text evidence="2">The sequence shown here is derived from an EMBL/GenBank/DDBJ whole genome shotgun (WGS) entry which is preliminary data.</text>
</comment>
<feature type="region of interest" description="Disordered" evidence="1">
    <location>
        <begin position="1"/>
        <end position="369"/>
    </location>
</feature>
<feature type="compositionally biased region" description="Low complexity" evidence="1">
    <location>
        <begin position="530"/>
        <end position="540"/>
    </location>
</feature>